<feature type="region of interest" description="Disordered" evidence="1">
    <location>
        <begin position="20"/>
        <end position="46"/>
    </location>
</feature>
<keyword evidence="3" id="KW-1185">Reference proteome</keyword>
<evidence type="ECO:0008006" key="4">
    <source>
        <dbReference type="Google" id="ProtNLM"/>
    </source>
</evidence>
<evidence type="ECO:0000256" key="1">
    <source>
        <dbReference type="SAM" id="MobiDB-lite"/>
    </source>
</evidence>
<accession>M3B856</accession>
<organism evidence="2 3">
    <name type="scientific">Sphaerulina musiva (strain SO2202)</name>
    <name type="common">Poplar stem canker fungus</name>
    <name type="synonym">Septoria musiva</name>
    <dbReference type="NCBI Taxonomy" id="692275"/>
    <lineage>
        <taxon>Eukaryota</taxon>
        <taxon>Fungi</taxon>
        <taxon>Dikarya</taxon>
        <taxon>Ascomycota</taxon>
        <taxon>Pezizomycotina</taxon>
        <taxon>Dothideomycetes</taxon>
        <taxon>Dothideomycetidae</taxon>
        <taxon>Mycosphaerellales</taxon>
        <taxon>Mycosphaerellaceae</taxon>
        <taxon>Sphaerulina</taxon>
    </lineage>
</organism>
<dbReference type="AlphaFoldDB" id="M3B856"/>
<dbReference type="OrthoDB" id="5413827at2759"/>
<proteinExistence type="predicted"/>
<name>M3B856_SPHMS</name>
<dbReference type="RefSeq" id="XP_016764143.1">
    <property type="nucleotide sequence ID" value="XM_016904479.1"/>
</dbReference>
<protein>
    <recommendedName>
        <fullName evidence="4">F-box domain-containing protein</fullName>
    </recommendedName>
</protein>
<evidence type="ECO:0000313" key="3">
    <source>
        <dbReference type="Proteomes" id="UP000016931"/>
    </source>
</evidence>
<dbReference type="GeneID" id="27901616"/>
<dbReference type="eggNOG" id="ENOG502RHB4">
    <property type="taxonomic scope" value="Eukaryota"/>
</dbReference>
<dbReference type="HOGENOM" id="CLU_1116342_0_0_1"/>
<dbReference type="Proteomes" id="UP000016931">
    <property type="component" value="Unassembled WGS sequence"/>
</dbReference>
<dbReference type="EMBL" id="KB456261">
    <property type="protein sequence ID" value="EMF16022.1"/>
    <property type="molecule type" value="Genomic_DNA"/>
</dbReference>
<evidence type="ECO:0000313" key="2">
    <source>
        <dbReference type="EMBL" id="EMF16022.1"/>
    </source>
</evidence>
<sequence>MLNTSADELTMNSTTAMLAASSIHESDSKKKKNGSSSNSKDSIDFVKPSLKEEYKSTLDEPSTSHIEYLVPSSSFPNARSSTELAKIRCQNQSDSPLLRLPRELRDIIIAFSVLDPTPHSPLPPLLQTCHALRPEVAEIYYSKKLILAGGAPSPMYEKGFFRGFDPEHKRLVKRCHWLWDAYGTEQDAMKRARELDGLTGVREGVWTVGFIDVFGGDANVENGDGERKRGAKAVYVNCRGEIREPGSCG</sequence>
<reference evidence="2 3" key="1">
    <citation type="journal article" date="2012" name="PLoS Pathog.">
        <title>Diverse lifestyles and strategies of plant pathogenesis encoded in the genomes of eighteen Dothideomycetes fungi.</title>
        <authorList>
            <person name="Ohm R.A."/>
            <person name="Feau N."/>
            <person name="Henrissat B."/>
            <person name="Schoch C.L."/>
            <person name="Horwitz B.A."/>
            <person name="Barry K.W."/>
            <person name="Condon B.J."/>
            <person name="Copeland A.C."/>
            <person name="Dhillon B."/>
            <person name="Glaser F."/>
            <person name="Hesse C.N."/>
            <person name="Kosti I."/>
            <person name="LaButti K."/>
            <person name="Lindquist E.A."/>
            <person name="Lucas S."/>
            <person name="Salamov A.A."/>
            <person name="Bradshaw R.E."/>
            <person name="Ciuffetti L."/>
            <person name="Hamelin R.C."/>
            <person name="Kema G.H.J."/>
            <person name="Lawrence C."/>
            <person name="Scott J.A."/>
            <person name="Spatafora J.W."/>
            <person name="Turgeon B.G."/>
            <person name="de Wit P.J.G.M."/>
            <person name="Zhong S."/>
            <person name="Goodwin S.B."/>
            <person name="Grigoriev I.V."/>
        </authorList>
    </citation>
    <scope>NUCLEOTIDE SEQUENCE [LARGE SCALE GENOMIC DNA]</scope>
    <source>
        <strain evidence="2 3">SO2202</strain>
    </source>
</reference>
<gene>
    <name evidence="2" type="ORF">SEPMUDRAFT_147717</name>
</gene>